<dbReference type="GO" id="GO:0000731">
    <property type="term" value="P:DNA synthesis involved in DNA repair"/>
    <property type="evidence" value="ECO:0007669"/>
    <property type="project" value="TreeGrafter"/>
</dbReference>
<keyword evidence="4" id="KW-1185">Reference proteome</keyword>
<dbReference type="RefSeq" id="WP_086160350.1">
    <property type="nucleotide sequence ID" value="NZ_CP021121.1"/>
</dbReference>
<proteinExistence type="predicted"/>
<keyword evidence="1" id="KW-0742">SOS response</keyword>
<dbReference type="InterPro" id="IPR027417">
    <property type="entry name" value="P-loop_NTPase"/>
</dbReference>
<dbReference type="GO" id="GO:0016887">
    <property type="term" value="F:ATP hydrolysis activity"/>
    <property type="evidence" value="ECO:0007669"/>
    <property type="project" value="InterPro"/>
</dbReference>
<dbReference type="Gene3D" id="3.40.50.300">
    <property type="entry name" value="P-loop containing nucleotide triphosphate hydrolases"/>
    <property type="match status" value="2"/>
</dbReference>
<dbReference type="GO" id="GO:0006302">
    <property type="term" value="P:double-strand break repair"/>
    <property type="evidence" value="ECO:0007669"/>
    <property type="project" value="TreeGrafter"/>
</dbReference>
<evidence type="ECO:0000313" key="4">
    <source>
        <dbReference type="Proteomes" id="UP000194218"/>
    </source>
</evidence>
<feature type="domain" description="ATPase AAA-type core" evidence="2">
    <location>
        <begin position="23"/>
        <end position="405"/>
    </location>
</feature>
<evidence type="ECO:0000259" key="2">
    <source>
        <dbReference type="Pfam" id="PF13304"/>
    </source>
</evidence>
<dbReference type="EMBL" id="CP021121">
    <property type="protein sequence ID" value="ARQ70499.1"/>
    <property type="molecule type" value="Genomic_DNA"/>
</dbReference>
<dbReference type="InterPro" id="IPR003959">
    <property type="entry name" value="ATPase_AAA_core"/>
</dbReference>
<name>A0A1W7D0R7_9ACTN</name>
<dbReference type="KEGG" id="smao:CAG99_18085"/>
<keyword evidence="1" id="KW-0227">DNA damage</keyword>
<organism evidence="3 4">
    <name type="scientific">Streptomyces marincola</name>
    <dbReference type="NCBI Taxonomy" id="2878388"/>
    <lineage>
        <taxon>Bacteria</taxon>
        <taxon>Bacillati</taxon>
        <taxon>Actinomycetota</taxon>
        <taxon>Actinomycetes</taxon>
        <taxon>Kitasatosporales</taxon>
        <taxon>Streptomycetaceae</taxon>
        <taxon>Streptomyces</taxon>
    </lineage>
</organism>
<dbReference type="Proteomes" id="UP000194218">
    <property type="component" value="Chromosome"/>
</dbReference>
<accession>A0A1W7D0R7</accession>
<protein>
    <submittedName>
        <fullName evidence="3">Chromosome segregation protein SMC</fullName>
    </submittedName>
</protein>
<dbReference type="AlphaFoldDB" id="A0A1W7D0R7"/>
<dbReference type="GO" id="GO:0005524">
    <property type="term" value="F:ATP binding"/>
    <property type="evidence" value="ECO:0007669"/>
    <property type="project" value="InterPro"/>
</dbReference>
<evidence type="ECO:0000256" key="1">
    <source>
        <dbReference type="ARBA" id="ARBA00023236"/>
    </source>
</evidence>
<reference evidence="3 4" key="1">
    <citation type="submission" date="2017-05" db="EMBL/GenBank/DDBJ databases">
        <title>Complete genome sequence of Streptomyces sp. SCSIO 03032 revealed the diverse biosynthetic pathways for its bioactive secondary metabolites.</title>
        <authorList>
            <person name="Ma L."/>
            <person name="Zhu Y."/>
            <person name="Zhang W."/>
            <person name="Zhang G."/>
            <person name="Tian X."/>
            <person name="Zhang S."/>
            <person name="Zhang C."/>
        </authorList>
    </citation>
    <scope>NUCLEOTIDE SEQUENCE [LARGE SCALE GENOMIC DNA]</scope>
    <source>
        <strain evidence="3 4">SCSIO 03032</strain>
    </source>
</reference>
<evidence type="ECO:0000313" key="3">
    <source>
        <dbReference type="EMBL" id="ARQ70499.1"/>
    </source>
</evidence>
<dbReference type="OrthoDB" id="104167at2"/>
<sequence>MLTRLEVSGFKNLLDLDIELGPFTCIAGENGTGKSNAFDAIQLLSLLADRPLLEAAQEVRGTRSERHGDARDLFWNGYGPGEHRMRFAAEMIVPPEPVEDDFGRISEPPTSSFLRYELELGYQGPVGAEKIGRLTLLHESLGYIRKGDALARLRFPHSKQRFRDAVITSKRYGTSFISTSVEDGDPVVRIHQDGGSRGQPRPAAASRARATVVSTVTSSDDPTILAARREMQSWRRIALEPSALRSSDQYVDSRSMGPDGLHLPGALFRIALQEAESGDDPSRVYARVAGRLSDLSGVKVRALDIQEDDVRQLLTIRLHEIGGMILPARSLSEGTLRFLALCVLLEDPEVRGLVCMEEPENGIHPANLSAMVDVIRDLAVDPFETPGVDNPFRQVLINTHSPGVVQLVDHGDLLFADTEAYKTASGEVTRRLRLRPLEGTWRATGTRDYVTRADILPYVEAPPGSRLALGRGVA</sequence>
<dbReference type="SUPFAM" id="SSF52540">
    <property type="entry name" value="P-loop containing nucleoside triphosphate hydrolases"/>
    <property type="match status" value="1"/>
</dbReference>
<dbReference type="Pfam" id="PF13304">
    <property type="entry name" value="AAA_21"/>
    <property type="match status" value="1"/>
</dbReference>
<dbReference type="PANTHER" id="PTHR32182:SF22">
    <property type="entry name" value="ATP-DEPENDENT ENDONUCLEASE, OLD FAMILY-RELATED"/>
    <property type="match status" value="1"/>
</dbReference>
<gene>
    <name evidence="3" type="ORF">CAG99_18085</name>
</gene>
<dbReference type="GO" id="GO:0009432">
    <property type="term" value="P:SOS response"/>
    <property type="evidence" value="ECO:0007669"/>
    <property type="project" value="UniProtKB-KW"/>
</dbReference>
<dbReference type="PANTHER" id="PTHR32182">
    <property type="entry name" value="DNA REPLICATION AND REPAIR PROTEIN RECF"/>
    <property type="match status" value="1"/>
</dbReference>